<dbReference type="AlphaFoldDB" id="A0A0R1V2G8"/>
<dbReference type="GeneID" id="98307547"/>
<dbReference type="EMBL" id="AZFQ01000023">
    <property type="protein sequence ID" value="KRL99760.1"/>
    <property type="molecule type" value="Genomic_DNA"/>
</dbReference>
<organism evidence="1 2">
    <name type="scientific">Liquorilactobacillus satsumensis DSM 16230 = JCM 12392</name>
    <dbReference type="NCBI Taxonomy" id="1423801"/>
    <lineage>
        <taxon>Bacteria</taxon>
        <taxon>Bacillati</taxon>
        <taxon>Bacillota</taxon>
        <taxon>Bacilli</taxon>
        <taxon>Lactobacillales</taxon>
        <taxon>Lactobacillaceae</taxon>
        <taxon>Liquorilactobacillus</taxon>
    </lineage>
</organism>
<reference evidence="1 2" key="1">
    <citation type="journal article" date="2015" name="Genome Announc.">
        <title>Expanding the biotechnology potential of lactobacilli through comparative genomics of 213 strains and associated genera.</title>
        <authorList>
            <person name="Sun Z."/>
            <person name="Harris H.M."/>
            <person name="McCann A."/>
            <person name="Guo C."/>
            <person name="Argimon S."/>
            <person name="Zhang W."/>
            <person name="Yang X."/>
            <person name="Jeffery I.B."/>
            <person name="Cooney J.C."/>
            <person name="Kagawa T.F."/>
            <person name="Liu W."/>
            <person name="Song Y."/>
            <person name="Salvetti E."/>
            <person name="Wrobel A."/>
            <person name="Rasinkangas P."/>
            <person name="Parkhill J."/>
            <person name="Rea M.C."/>
            <person name="O'Sullivan O."/>
            <person name="Ritari J."/>
            <person name="Douillard F.P."/>
            <person name="Paul Ross R."/>
            <person name="Yang R."/>
            <person name="Briner A.E."/>
            <person name="Felis G.E."/>
            <person name="de Vos W.M."/>
            <person name="Barrangou R."/>
            <person name="Klaenhammer T.R."/>
            <person name="Caufield P.W."/>
            <person name="Cui Y."/>
            <person name="Zhang H."/>
            <person name="O'Toole P.W."/>
        </authorList>
    </citation>
    <scope>NUCLEOTIDE SEQUENCE [LARGE SCALE GENOMIC DNA]</scope>
    <source>
        <strain evidence="1 2">DSM 16230</strain>
    </source>
</reference>
<accession>A0A0R1V2G8</accession>
<protein>
    <submittedName>
        <fullName evidence="1">Uncharacterized protein</fullName>
    </submittedName>
</protein>
<keyword evidence="2" id="KW-1185">Reference proteome</keyword>
<gene>
    <name evidence="1" type="ORF">FD50_GL000080</name>
</gene>
<name>A0A0R1V2G8_9LACO</name>
<evidence type="ECO:0000313" key="1">
    <source>
        <dbReference type="EMBL" id="KRL99760.1"/>
    </source>
</evidence>
<dbReference type="PATRIC" id="fig|1423801.4.peg.80"/>
<sequence>MMIENKNILLVMVKLHDSGKTMDTMEQDIGATFNRINDVRTQINELIDIREENILTTEQKIRLSNLLAQDKKLNDELEKLKLNFRNEHTVYDLISQELQATLRSENFKDSWEPDAENLTVAQRATLGNMLKKAGLV</sequence>
<evidence type="ECO:0000313" key="2">
    <source>
        <dbReference type="Proteomes" id="UP000051166"/>
    </source>
</evidence>
<proteinExistence type="predicted"/>
<dbReference type="RefSeq" id="WP_056960190.1">
    <property type="nucleotide sequence ID" value="NZ_AZFQ01000023.1"/>
</dbReference>
<comment type="caution">
    <text evidence="1">The sequence shown here is derived from an EMBL/GenBank/DDBJ whole genome shotgun (WGS) entry which is preliminary data.</text>
</comment>
<dbReference type="Proteomes" id="UP000051166">
    <property type="component" value="Unassembled WGS sequence"/>
</dbReference>